<feature type="coiled-coil region" evidence="1">
    <location>
        <begin position="77"/>
        <end position="104"/>
    </location>
</feature>
<dbReference type="SUPFAM" id="SSF56954">
    <property type="entry name" value="Outer membrane efflux proteins (OEP)"/>
    <property type="match status" value="1"/>
</dbReference>
<keyword evidence="2" id="KW-0472">Membrane</keyword>
<name>A0ABU0WFC8_9PROT</name>
<keyword evidence="1" id="KW-0175">Coiled coil</keyword>
<evidence type="ECO:0000256" key="1">
    <source>
        <dbReference type="SAM" id="Coils"/>
    </source>
</evidence>
<protein>
    <submittedName>
        <fullName evidence="3">TolC family protein</fullName>
    </submittedName>
</protein>
<gene>
    <name evidence="3" type="ORF">QSG27_09195</name>
</gene>
<comment type="caution">
    <text evidence="3">The sequence shown here is derived from an EMBL/GenBank/DDBJ whole genome shotgun (WGS) entry which is preliminary data.</text>
</comment>
<organism evidence="3 4">
    <name type="scientific">Azospirillum isscasi</name>
    <dbReference type="NCBI Taxonomy" id="3053926"/>
    <lineage>
        <taxon>Bacteria</taxon>
        <taxon>Pseudomonadati</taxon>
        <taxon>Pseudomonadota</taxon>
        <taxon>Alphaproteobacteria</taxon>
        <taxon>Rhodospirillales</taxon>
        <taxon>Azospirillaceae</taxon>
        <taxon>Azospirillum</taxon>
    </lineage>
</organism>
<sequence>MTHEASAYGLWMLVALNSAIFIIFAFSFGKPQSPRDWRSFGAFKRAEALSEVVRSEAEQANATRTVESDIRQARFAHQAASERLSIARDRAAALRARLSNIERARRAGEISLVEHVRAQEAAFEADLARATAEVQLGAARARMNQSLGVLP</sequence>
<evidence type="ECO:0000256" key="2">
    <source>
        <dbReference type="SAM" id="Phobius"/>
    </source>
</evidence>
<keyword evidence="4" id="KW-1185">Reference proteome</keyword>
<feature type="transmembrane region" description="Helical" evidence="2">
    <location>
        <begin position="6"/>
        <end position="28"/>
    </location>
</feature>
<keyword evidence="2" id="KW-1133">Transmembrane helix</keyword>
<keyword evidence="2" id="KW-0812">Transmembrane</keyword>
<proteinExistence type="predicted"/>
<reference evidence="3 4" key="1">
    <citation type="submission" date="2023-06" db="EMBL/GenBank/DDBJ databases">
        <title>Azospirillum isscasensis sp.nov, a bacterium isolated from rhizosphere soil of rice.</title>
        <authorList>
            <person name="Wang H."/>
        </authorList>
    </citation>
    <scope>NUCLEOTIDE SEQUENCE [LARGE SCALE GENOMIC DNA]</scope>
    <source>
        <strain evidence="3 4">C340-1</strain>
    </source>
</reference>
<dbReference type="Proteomes" id="UP001227317">
    <property type="component" value="Unassembled WGS sequence"/>
</dbReference>
<dbReference type="EMBL" id="JAUJFI010000032">
    <property type="protein sequence ID" value="MDQ2102865.1"/>
    <property type="molecule type" value="Genomic_DNA"/>
</dbReference>
<dbReference type="Gene3D" id="1.20.1600.10">
    <property type="entry name" value="Outer membrane efflux proteins (OEP)"/>
    <property type="match status" value="1"/>
</dbReference>
<evidence type="ECO:0000313" key="3">
    <source>
        <dbReference type="EMBL" id="MDQ2102865.1"/>
    </source>
</evidence>
<evidence type="ECO:0000313" key="4">
    <source>
        <dbReference type="Proteomes" id="UP001227317"/>
    </source>
</evidence>
<accession>A0ABU0WFC8</accession>